<dbReference type="AlphaFoldDB" id="A0AAD5TR95"/>
<name>A0AAD5TR95_9FUNG</name>
<evidence type="ECO:0000259" key="1">
    <source>
        <dbReference type="Pfam" id="PF18922"/>
    </source>
</evidence>
<proteinExistence type="predicted"/>
<gene>
    <name evidence="2" type="ORF">HDU87_002614</name>
</gene>
<evidence type="ECO:0000313" key="2">
    <source>
        <dbReference type="EMBL" id="KAJ3185048.1"/>
    </source>
</evidence>
<dbReference type="InterPro" id="IPR043729">
    <property type="entry name" value="DUF5672"/>
</dbReference>
<feature type="domain" description="DUF5672" evidence="1">
    <location>
        <begin position="140"/>
        <end position="264"/>
    </location>
</feature>
<accession>A0AAD5TR95</accession>
<dbReference type="Pfam" id="PF18922">
    <property type="entry name" value="DUF5672"/>
    <property type="match status" value="1"/>
</dbReference>
<dbReference type="EMBL" id="JADGJQ010000002">
    <property type="protein sequence ID" value="KAJ3185048.1"/>
    <property type="molecule type" value="Genomic_DNA"/>
</dbReference>
<reference evidence="2" key="1">
    <citation type="submission" date="2020-05" db="EMBL/GenBank/DDBJ databases">
        <title>Phylogenomic resolution of chytrid fungi.</title>
        <authorList>
            <person name="Stajich J.E."/>
            <person name="Amses K."/>
            <person name="Simmons R."/>
            <person name="Seto K."/>
            <person name="Myers J."/>
            <person name="Bonds A."/>
            <person name="Quandt C.A."/>
            <person name="Barry K."/>
            <person name="Liu P."/>
            <person name="Grigoriev I."/>
            <person name="Longcore J.E."/>
            <person name="James T.Y."/>
        </authorList>
    </citation>
    <scope>NUCLEOTIDE SEQUENCE</scope>
    <source>
        <strain evidence="2">JEL0379</strain>
    </source>
</reference>
<organism evidence="2 3">
    <name type="scientific">Geranomyces variabilis</name>
    <dbReference type="NCBI Taxonomy" id="109894"/>
    <lineage>
        <taxon>Eukaryota</taxon>
        <taxon>Fungi</taxon>
        <taxon>Fungi incertae sedis</taxon>
        <taxon>Chytridiomycota</taxon>
        <taxon>Chytridiomycota incertae sedis</taxon>
        <taxon>Chytridiomycetes</taxon>
        <taxon>Spizellomycetales</taxon>
        <taxon>Powellomycetaceae</taxon>
        <taxon>Geranomyces</taxon>
    </lineage>
</organism>
<comment type="caution">
    <text evidence="2">The sequence shown here is derived from an EMBL/GenBank/DDBJ whole genome shotgun (WGS) entry which is preliminary data.</text>
</comment>
<dbReference type="Proteomes" id="UP001212152">
    <property type="component" value="Unassembled WGS sequence"/>
</dbReference>
<sequence length="296" mass="33474">MLAQSSLARKCNARRGFLITALLLVAVFTLLYVTELFSISDRIHLPSTTALERVPPPVTHSGSCGLPLNNTKIALLIELRPMRTLIPILLHYMATLPEDWPFMLMHSAEVEPLLKRSAAIKRYIASGKLRPLLLSPDIKLANGPDVSEFLTKKSTWALLPAPAEHIFFFQLDAVICSNSEQTPDDYLHYDWIGAPWPHIKFLKGGNGGFSMRRKSRMLRCLETRTWVRGMNPEDVWYSECMNSFPDAVMPTYDQGKEFAIEGEESPRYMGIHKTYNGLTVASHYDFCPEAAMLFLP</sequence>
<protein>
    <recommendedName>
        <fullName evidence="1">DUF5672 domain-containing protein</fullName>
    </recommendedName>
</protein>
<keyword evidence="3" id="KW-1185">Reference proteome</keyword>
<evidence type="ECO:0000313" key="3">
    <source>
        <dbReference type="Proteomes" id="UP001212152"/>
    </source>
</evidence>